<proteinExistence type="predicted"/>
<dbReference type="PANTHER" id="PTHR34215:SF1">
    <property type="entry name" value="YLXR DOMAIN-CONTAINING PROTEIN"/>
    <property type="match status" value="1"/>
</dbReference>
<dbReference type="Proteomes" id="UP000560081">
    <property type="component" value="Unassembled WGS sequence"/>
</dbReference>
<dbReference type="EMBL" id="JACHMC010000001">
    <property type="protein sequence ID" value="MBB4883145.1"/>
    <property type="molecule type" value="Genomic_DNA"/>
</dbReference>
<protein>
    <submittedName>
        <fullName evidence="1">Putative RNA-binding protein YlxR (DUF448 family)</fullName>
    </submittedName>
</protein>
<accession>A0A4Y8X4U9</accession>
<dbReference type="AlphaFoldDB" id="A0A4Y8X4U9"/>
<dbReference type="PANTHER" id="PTHR34215">
    <property type="entry name" value="BLL0784 PROTEIN"/>
    <property type="match status" value="1"/>
</dbReference>
<evidence type="ECO:0000313" key="2">
    <source>
        <dbReference type="Proteomes" id="UP000560081"/>
    </source>
</evidence>
<name>A0A4Y8X4U9_9MICC</name>
<gene>
    <name evidence="1" type="ORF">BJ976_001496</name>
</gene>
<dbReference type="SUPFAM" id="SSF64376">
    <property type="entry name" value="YlxR-like"/>
    <property type="match status" value="1"/>
</dbReference>
<dbReference type="InterPro" id="IPR037465">
    <property type="entry name" value="YlxR"/>
</dbReference>
<dbReference type="Gene3D" id="3.30.1230.10">
    <property type="entry name" value="YlxR-like"/>
    <property type="match status" value="1"/>
</dbReference>
<dbReference type="InterPro" id="IPR007393">
    <property type="entry name" value="YlxR_dom"/>
</dbReference>
<comment type="caution">
    <text evidence="1">The sequence shown here is derived from an EMBL/GenBank/DDBJ whole genome shotgun (WGS) entry which is preliminary data.</text>
</comment>
<dbReference type="Pfam" id="PF04296">
    <property type="entry name" value="YlxR"/>
    <property type="match status" value="1"/>
</dbReference>
<sequence length="114" mass="12441">MTSRTVVRTCVGCRAEVDRTELVRVALDPSTEPPSVVWDRSRRRPGRGAWLHPGPECLQLALRRRAFHRAFRGPVDPDGLMAEPQATHEAPQGPGGTEHAAPADRPTDEGGSEI</sequence>
<dbReference type="RefSeq" id="WP_135028411.1">
    <property type="nucleotide sequence ID" value="NZ_BMLA01000001.1"/>
</dbReference>
<reference evidence="1 2" key="1">
    <citation type="submission" date="2020-08" db="EMBL/GenBank/DDBJ databases">
        <title>Sequencing the genomes of 1000 actinobacteria strains.</title>
        <authorList>
            <person name="Klenk H.-P."/>
        </authorList>
    </citation>
    <scope>NUCLEOTIDE SEQUENCE [LARGE SCALE GENOMIC DNA]</scope>
    <source>
        <strain evidence="1 2">DSM 19079</strain>
    </source>
</reference>
<organism evidence="1 2">
    <name type="scientific">Micrococcus flavus</name>
    <dbReference type="NCBI Taxonomy" id="384602"/>
    <lineage>
        <taxon>Bacteria</taxon>
        <taxon>Bacillati</taxon>
        <taxon>Actinomycetota</taxon>
        <taxon>Actinomycetes</taxon>
        <taxon>Micrococcales</taxon>
        <taxon>Micrococcaceae</taxon>
        <taxon>Micrococcus</taxon>
    </lineage>
</organism>
<dbReference type="InterPro" id="IPR035931">
    <property type="entry name" value="YlxR-like_sf"/>
</dbReference>
<dbReference type="OrthoDB" id="5244965at2"/>
<keyword evidence="2" id="KW-1185">Reference proteome</keyword>
<evidence type="ECO:0000313" key="1">
    <source>
        <dbReference type="EMBL" id="MBB4883145.1"/>
    </source>
</evidence>